<dbReference type="EMBL" id="VDLY02000024">
    <property type="protein sequence ID" value="KAB8159543.1"/>
    <property type="molecule type" value="Genomic_DNA"/>
</dbReference>
<evidence type="ECO:0000313" key="3">
    <source>
        <dbReference type="Proteomes" id="UP000314251"/>
    </source>
</evidence>
<feature type="chain" id="PRO_5024379541" description="Endonuclease/exonuclease/phosphatase domain-containing protein" evidence="1">
    <location>
        <begin position="35"/>
        <end position="286"/>
    </location>
</feature>
<dbReference type="RefSeq" id="WP_139674586.1">
    <property type="nucleotide sequence ID" value="NZ_VDLY02000024.1"/>
</dbReference>
<feature type="signal peptide" evidence="1">
    <location>
        <begin position="1"/>
        <end position="34"/>
    </location>
</feature>
<sequence length="286" mass="31243">MSGGKPSRRRVLALGGAGAISAAGLLGAAGEASAVGEASAATAWKRLVVVTANVGRANLGQRERAIRDVRDAVTIDGARTTPLVGWQEIGEGDGDGREPGWIERHFAAGYRNLYLRHSVAERVPISVPPAYRVLQQRVTRVHGGKAGVSPHRVITEAVLERVDTPGLRFVLANTHYVAGAWNGREDPHEGWRDDMWGRHFRAHRDDVLGHWRSLGYPVIWTGDVNRTPMPLLLPNHEKRAFGGGIDQIGWVPGTNGTQLRLRWTKVVPMHVDGHDARVAVLQVRKV</sequence>
<accession>A0A5N5ZUL6</accession>
<dbReference type="InterPro" id="IPR006311">
    <property type="entry name" value="TAT_signal"/>
</dbReference>
<comment type="caution">
    <text evidence="2">The sequence shown here is derived from an EMBL/GenBank/DDBJ whole genome shotgun (WGS) entry which is preliminary data.</text>
</comment>
<proteinExistence type="predicted"/>
<dbReference type="OrthoDB" id="9796594at2"/>
<dbReference type="Proteomes" id="UP000314251">
    <property type="component" value="Unassembled WGS sequence"/>
</dbReference>
<organism evidence="2 3">
    <name type="scientific">Streptomyces mimosae</name>
    <dbReference type="NCBI Taxonomy" id="2586635"/>
    <lineage>
        <taxon>Bacteria</taxon>
        <taxon>Bacillati</taxon>
        <taxon>Actinomycetota</taxon>
        <taxon>Actinomycetes</taxon>
        <taxon>Kitasatosporales</taxon>
        <taxon>Streptomycetaceae</taxon>
        <taxon>Streptomyces</taxon>
    </lineage>
</organism>
<evidence type="ECO:0008006" key="4">
    <source>
        <dbReference type="Google" id="ProtNLM"/>
    </source>
</evidence>
<dbReference type="InterPro" id="IPR036691">
    <property type="entry name" value="Endo/exonu/phosph_ase_sf"/>
</dbReference>
<evidence type="ECO:0000256" key="1">
    <source>
        <dbReference type="SAM" id="SignalP"/>
    </source>
</evidence>
<dbReference type="SUPFAM" id="SSF56219">
    <property type="entry name" value="DNase I-like"/>
    <property type="match status" value="1"/>
</dbReference>
<dbReference type="AlphaFoldDB" id="A0A5N5ZUL6"/>
<dbReference type="PROSITE" id="PS51318">
    <property type="entry name" value="TAT"/>
    <property type="match status" value="1"/>
</dbReference>
<protein>
    <recommendedName>
        <fullName evidence="4">Endonuclease/exonuclease/phosphatase domain-containing protein</fullName>
    </recommendedName>
</protein>
<keyword evidence="1" id="KW-0732">Signal</keyword>
<reference evidence="2" key="1">
    <citation type="submission" date="2019-10" db="EMBL/GenBank/DDBJ databases">
        <title>Nonomuraea sp. nov., isolated from Phyllanthus amarus.</title>
        <authorList>
            <person name="Klykleung N."/>
            <person name="Tanasupawat S."/>
        </authorList>
    </citation>
    <scope>NUCLEOTIDE SEQUENCE [LARGE SCALE GENOMIC DNA]</scope>
    <source>
        <strain evidence="2">3MP-10</strain>
    </source>
</reference>
<keyword evidence="3" id="KW-1185">Reference proteome</keyword>
<name>A0A5N5ZUL6_9ACTN</name>
<evidence type="ECO:0000313" key="2">
    <source>
        <dbReference type="EMBL" id="KAB8159543.1"/>
    </source>
</evidence>
<gene>
    <name evidence="2" type="ORF">FH607_028040</name>
</gene>